<gene>
    <name evidence="2" type="ORF">ACFFFR_04890</name>
</gene>
<reference evidence="2 3" key="1">
    <citation type="submission" date="2024-09" db="EMBL/GenBank/DDBJ databases">
        <authorList>
            <person name="Sun Q."/>
            <person name="Mori K."/>
        </authorList>
    </citation>
    <scope>NUCLEOTIDE SEQUENCE [LARGE SCALE GENOMIC DNA]</scope>
    <source>
        <strain evidence="2 3">NCAIM B.02604</strain>
    </source>
</reference>
<proteinExistence type="predicted"/>
<dbReference type="InterPro" id="IPR025246">
    <property type="entry name" value="IS30-like_HTH"/>
</dbReference>
<organism evidence="2 3">
    <name type="scientific">Micrococcoides hystricis</name>
    <dbReference type="NCBI Taxonomy" id="1572761"/>
    <lineage>
        <taxon>Bacteria</taxon>
        <taxon>Bacillati</taxon>
        <taxon>Actinomycetota</taxon>
        <taxon>Actinomycetes</taxon>
        <taxon>Micrococcales</taxon>
        <taxon>Micrococcaceae</taxon>
        <taxon>Micrococcoides</taxon>
    </lineage>
</organism>
<accession>A0ABV6PAT9</accession>
<evidence type="ECO:0000313" key="2">
    <source>
        <dbReference type="EMBL" id="MFC0581721.1"/>
    </source>
</evidence>
<name>A0ABV6PAT9_9MICC</name>
<comment type="caution">
    <text evidence="2">The sequence shown here is derived from an EMBL/GenBank/DDBJ whole genome shotgun (WGS) entry which is preliminary data.</text>
</comment>
<keyword evidence="3" id="KW-1185">Reference proteome</keyword>
<evidence type="ECO:0000259" key="1">
    <source>
        <dbReference type="Pfam" id="PF13936"/>
    </source>
</evidence>
<dbReference type="Pfam" id="PF13936">
    <property type="entry name" value="HTH_38"/>
    <property type="match status" value="1"/>
</dbReference>
<protein>
    <submittedName>
        <fullName evidence="2">Helix-turn-helix domain-containing protein</fullName>
    </submittedName>
</protein>
<evidence type="ECO:0000313" key="3">
    <source>
        <dbReference type="Proteomes" id="UP001589862"/>
    </source>
</evidence>
<dbReference type="Proteomes" id="UP001589862">
    <property type="component" value="Unassembled WGS sequence"/>
</dbReference>
<dbReference type="RefSeq" id="WP_342664647.1">
    <property type="nucleotide sequence ID" value="NZ_JBHLUB010000024.1"/>
</dbReference>
<feature type="domain" description="Transposase IS30-like HTH" evidence="1">
    <location>
        <begin position="9"/>
        <end position="49"/>
    </location>
</feature>
<dbReference type="Gene3D" id="1.10.10.60">
    <property type="entry name" value="Homeodomain-like"/>
    <property type="match status" value="1"/>
</dbReference>
<sequence>MRKNSGQSQTRLSASSRVALLAGYAEGVPVQELARRFNVHRATVREIARRAGHPSRAPEHSQQLRSEAARLYAEGFTLSQVSAQLGIGDEAVRSAVVANGGTIRPKGRRRMNA</sequence>
<dbReference type="EMBL" id="JBHLUB010000024">
    <property type="protein sequence ID" value="MFC0581721.1"/>
    <property type="molecule type" value="Genomic_DNA"/>
</dbReference>